<dbReference type="AlphaFoldDB" id="A0A085LN02"/>
<dbReference type="Pfam" id="PF13976">
    <property type="entry name" value="gag_pre-integrs"/>
    <property type="match status" value="1"/>
</dbReference>
<accession>A0A085LN02</accession>
<feature type="domain" description="Retrovirus-related Pol polyprotein from transposon TNT 1-94-like beta-barrel" evidence="2">
    <location>
        <begin position="26"/>
        <end position="105"/>
    </location>
</feature>
<dbReference type="Proteomes" id="UP000030764">
    <property type="component" value="Unassembled WGS sequence"/>
</dbReference>
<evidence type="ECO:0000313" key="3">
    <source>
        <dbReference type="EMBL" id="KFD46348.1"/>
    </source>
</evidence>
<proteinExistence type="predicted"/>
<evidence type="ECO:0000259" key="1">
    <source>
        <dbReference type="Pfam" id="PF13976"/>
    </source>
</evidence>
<dbReference type="InterPro" id="IPR025724">
    <property type="entry name" value="GAG-pre-integrase_dom"/>
</dbReference>
<dbReference type="EMBL" id="KL363376">
    <property type="protein sequence ID" value="KFD46348.1"/>
    <property type="molecule type" value="Genomic_DNA"/>
</dbReference>
<keyword evidence="4" id="KW-1185">Reference proteome</keyword>
<evidence type="ECO:0000313" key="4">
    <source>
        <dbReference type="Proteomes" id="UP000030764"/>
    </source>
</evidence>
<evidence type="ECO:0000259" key="2">
    <source>
        <dbReference type="Pfam" id="PF22936"/>
    </source>
</evidence>
<dbReference type="PANTHER" id="PTHR40628:SF1">
    <property type="entry name" value="CHROMO DOMAIN-CONTAINING PROTEIN"/>
    <property type="match status" value="1"/>
</dbReference>
<reference evidence="3 4" key="1">
    <citation type="journal article" date="2014" name="Nat. Genet.">
        <title>Genome and transcriptome of the porcine whipworm Trichuris suis.</title>
        <authorList>
            <person name="Jex A.R."/>
            <person name="Nejsum P."/>
            <person name="Schwarz E.M."/>
            <person name="Hu L."/>
            <person name="Young N.D."/>
            <person name="Hall R.S."/>
            <person name="Korhonen P.K."/>
            <person name="Liao S."/>
            <person name="Thamsborg S."/>
            <person name="Xia J."/>
            <person name="Xu P."/>
            <person name="Wang S."/>
            <person name="Scheerlinck J.P."/>
            <person name="Hofmann A."/>
            <person name="Sternberg P.W."/>
            <person name="Wang J."/>
            <person name="Gasser R.B."/>
        </authorList>
    </citation>
    <scope>NUCLEOTIDE SEQUENCE [LARGE SCALE GENOMIC DNA]</scope>
    <source>
        <strain evidence="3">DCEP-RM93M</strain>
    </source>
</reference>
<name>A0A085LN02_9BILA</name>
<protein>
    <submittedName>
        <fullName evidence="3">Uncharacterized protein</fullName>
    </submittedName>
</protein>
<dbReference type="PANTHER" id="PTHR40628">
    <property type="entry name" value="CHROMO DOMAIN-CONTAINING PROTEIN"/>
    <property type="match status" value="1"/>
</dbReference>
<gene>
    <name evidence="3" type="ORF">M513_12764</name>
</gene>
<dbReference type="Pfam" id="PF22936">
    <property type="entry name" value="Pol_BBD"/>
    <property type="match status" value="1"/>
</dbReference>
<organism evidence="3 4">
    <name type="scientific">Trichuris suis</name>
    <name type="common">pig whipworm</name>
    <dbReference type="NCBI Taxonomy" id="68888"/>
    <lineage>
        <taxon>Eukaryota</taxon>
        <taxon>Metazoa</taxon>
        <taxon>Ecdysozoa</taxon>
        <taxon>Nematoda</taxon>
        <taxon>Enoplea</taxon>
        <taxon>Dorylaimia</taxon>
        <taxon>Trichinellida</taxon>
        <taxon>Trichuridae</taxon>
        <taxon>Trichuris</taxon>
    </lineage>
</organism>
<sequence length="273" mass="30507">MDGKRDRSSTLFSAREITSTKQRSNWYVDSAASSHMSCRRSFFTTLTPIKHRVRLADGRTIKVAGIGNGQINCLLPRGRIQQVKICNVLYIPCLDGNLLSVKVLDRGIQQVKVRNVLYIPSFHVNLLSVKVLDRAGYEVRIRNGVCSISKQLSGGGSKLFASAHDNGQLYEIDVAGTQTRVMRACHINSKPVPLSLWHRRFGHRDSDAIRRLFHMKMAIGMRVAKHDHKESECETCIKGKMAAQPFPKSDTRATRPVELVHSDSCGPMPVTTP</sequence>
<feature type="domain" description="GAG-pre-integrase" evidence="1">
    <location>
        <begin position="169"/>
        <end position="241"/>
    </location>
</feature>
<dbReference type="InterPro" id="IPR054722">
    <property type="entry name" value="PolX-like_BBD"/>
</dbReference>